<organism evidence="9 10">
    <name type="scientific">Streptomyces marispadix</name>
    <dbReference type="NCBI Taxonomy" id="2922868"/>
    <lineage>
        <taxon>Bacteria</taxon>
        <taxon>Bacillati</taxon>
        <taxon>Actinomycetota</taxon>
        <taxon>Actinomycetes</taxon>
        <taxon>Kitasatosporales</taxon>
        <taxon>Streptomycetaceae</taxon>
        <taxon>Streptomyces</taxon>
    </lineage>
</organism>
<proteinExistence type="inferred from homology"/>
<evidence type="ECO:0000313" key="10">
    <source>
        <dbReference type="Proteomes" id="UP001166784"/>
    </source>
</evidence>
<feature type="compositionally biased region" description="Basic and acidic residues" evidence="6">
    <location>
        <begin position="292"/>
        <end position="304"/>
    </location>
</feature>
<evidence type="ECO:0000256" key="7">
    <source>
        <dbReference type="SAM" id="Phobius"/>
    </source>
</evidence>
<dbReference type="Pfam" id="PF02683">
    <property type="entry name" value="DsbD_TM"/>
    <property type="match status" value="1"/>
</dbReference>
<evidence type="ECO:0000256" key="3">
    <source>
        <dbReference type="ARBA" id="ARBA00022692"/>
    </source>
</evidence>
<feature type="region of interest" description="Disordered" evidence="6">
    <location>
        <begin position="284"/>
        <end position="321"/>
    </location>
</feature>
<dbReference type="EMBL" id="JAKWJU010000002">
    <property type="protein sequence ID" value="MCH6163542.1"/>
    <property type="molecule type" value="Genomic_DNA"/>
</dbReference>
<evidence type="ECO:0000256" key="2">
    <source>
        <dbReference type="ARBA" id="ARBA00006143"/>
    </source>
</evidence>
<feature type="domain" description="Cytochrome C biogenesis protein transmembrane" evidence="8">
    <location>
        <begin position="6"/>
        <end position="175"/>
    </location>
</feature>
<dbReference type="Proteomes" id="UP001166784">
    <property type="component" value="Unassembled WGS sequence"/>
</dbReference>
<evidence type="ECO:0000256" key="6">
    <source>
        <dbReference type="SAM" id="MobiDB-lite"/>
    </source>
</evidence>
<feature type="transmembrane region" description="Helical" evidence="7">
    <location>
        <begin position="159"/>
        <end position="185"/>
    </location>
</feature>
<feature type="compositionally biased region" description="Basic and acidic residues" evidence="6">
    <location>
        <begin position="311"/>
        <end position="321"/>
    </location>
</feature>
<reference evidence="9" key="1">
    <citation type="submission" date="2022-03" db="EMBL/GenBank/DDBJ databases">
        <authorList>
            <person name="Santos J.D.N."/>
            <person name="Kallscheuer N."/>
            <person name="Jogler C."/>
            <person name="Lage O.M."/>
        </authorList>
    </citation>
    <scope>NUCLEOTIDE SEQUENCE</scope>
    <source>
        <strain evidence="9">M600PL45_2</strain>
    </source>
</reference>
<keyword evidence="3 7" id="KW-0812">Transmembrane</keyword>
<evidence type="ECO:0000256" key="1">
    <source>
        <dbReference type="ARBA" id="ARBA00004141"/>
    </source>
</evidence>
<comment type="similarity">
    <text evidence="2">Belongs to the DsbD family.</text>
</comment>
<sequence>MADVPLALALTAGMLAAVNPCGFALLPAYLSLLVLGDDSPSRGAAVGRALAATAAMTVGFAAVFGVFGLVVAPVASQVQQHLPWFTVVFGLLLAALGVWLLAGRGLPSLLPKVRRAPSVTRSVPSMALFGGAYAVASLGCTIAPFLAIVVSAFRSGSTWGGVLLFGAYAAGMGAVVGTAALAVALARTATVGGLRRLGAVASRLGGALLVLVGAYTSYYGWYEIRALGGGTTGGDPVVDGAGTVQRTIANALEWTGVPVVAGVFGVLLAVALIGLRLRGRRHASAPATSEQNDQHQGVHEDEPQAARGAGRKAEQQERAGS</sequence>
<feature type="transmembrane region" description="Helical" evidence="7">
    <location>
        <begin position="84"/>
        <end position="106"/>
    </location>
</feature>
<evidence type="ECO:0000313" key="9">
    <source>
        <dbReference type="EMBL" id="MCH6163542.1"/>
    </source>
</evidence>
<protein>
    <submittedName>
        <fullName evidence="9">Cytochrome c biogenesis CcdA family protein</fullName>
    </submittedName>
</protein>
<feature type="transmembrane region" description="Helical" evidence="7">
    <location>
        <begin position="197"/>
        <end position="218"/>
    </location>
</feature>
<feature type="transmembrane region" description="Helical" evidence="7">
    <location>
        <begin position="127"/>
        <end position="153"/>
    </location>
</feature>
<keyword evidence="10" id="KW-1185">Reference proteome</keyword>
<dbReference type="InterPro" id="IPR003834">
    <property type="entry name" value="Cyt_c_assmbl_TM_dom"/>
</dbReference>
<feature type="transmembrane region" description="Helical" evidence="7">
    <location>
        <begin position="47"/>
        <end position="72"/>
    </location>
</feature>
<comment type="caution">
    <text evidence="9">The sequence shown here is derived from an EMBL/GenBank/DDBJ whole genome shotgun (WGS) entry which is preliminary data.</text>
</comment>
<keyword evidence="5 7" id="KW-0472">Membrane</keyword>
<comment type="subcellular location">
    <subcellularLocation>
        <location evidence="1">Membrane</location>
        <topology evidence="1">Multi-pass membrane protein</topology>
    </subcellularLocation>
</comment>
<evidence type="ECO:0000256" key="5">
    <source>
        <dbReference type="ARBA" id="ARBA00023136"/>
    </source>
</evidence>
<keyword evidence="4 7" id="KW-1133">Transmembrane helix</keyword>
<feature type="transmembrane region" description="Helical" evidence="7">
    <location>
        <begin position="254"/>
        <end position="275"/>
    </location>
</feature>
<accession>A0ABS9T4T5</accession>
<name>A0ABS9T4T5_9ACTN</name>
<dbReference type="PANTHER" id="PTHR31272:SF4">
    <property type="entry name" value="CYTOCHROME C-TYPE BIOGENESIS PROTEIN HI_1454-RELATED"/>
    <property type="match status" value="1"/>
</dbReference>
<dbReference type="InterPro" id="IPR051790">
    <property type="entry name" value="Cytochrome_c-biogenesis_DsbD"/>
</dbReference>
<gene>
    <name evidence="9" type="ORF">MMA15_25035</name>
</gene>
<feature type="transmembrane region" description="Helical" evidence="7">
    <location>
        <begin position="6"/>
        <end position="35"/>
    </location>
</feature>
<evidence type="ECO:0000256" key="4">
    <source>
        <dbReference type="ARBA" id="ARBA00022989"/>
    </source>
</evidence>
<reference evidence="9" key="2">
    <citation type="journal article" date="2023" name="Int. J. Syst. Evol. Microbiol.">
        <title>Streptomyces marispadix sp. nov., isolated from marine beach sediment of the Northern Coast of Portugal.</title>
        <authorList>
            <person name="dos Santos J.D.N."/>
            <person name="Vitorino I.R."/>
            <person name="Kallscheuer N."/>
            <person name="Srivastava A."/>
            <person name="Krautwurst S."/>
            <person name="Marz M."/>
            <person name="Jogler C."/>
            <person name="Lobo Da Cunha A."/>
            <person name="Catita J."/>
            <person name="Goncalves H."/>
            <person name="Gonzalez I."/>
            <person name="Reyes F."/>
            <person name="Lage O.M."/>
        </authorList>
    </citation>
    <scope>NUCLEOTIDE SEQUENCE</scope>
    <source>
        <strain evidence="9">M600PL45_2</strain>
    </source>
</reference>
<dbReference type="RefSeq" id="WP_241062429.1">
    <property type="nucleotide sequence ID" value="NZ_JAKWJU010000002.1"/>
</dbReference>
<evidence type="ECO:0000259" key="8">
    <source>
        <dbReference type="Pfam" id="PF02683"/>
    </source>
</evidence>
<dbReference type="PANTHER" id="PTHR31272">
    <property type="entry name" value="CYTOCHROME C-TYPE BIOGENESIS PROTEIN HI_1454-RELATED"/>
    <property type="match status" value="1"/>
</dbReference>